<dbReference type="InterPro" id="IPR036390">
    <property type="entry name" value="WH_DNA-bd_sf"/>
</dbReference>
<evidence type="ECO:0000313" key="7">
    <source>
        <dbReference type="Proteomes" id="UP000596248"/>
    </source>
</evidence>
<dbReference type="Pfam" id="PF00126">
    <property type="entry name" value="HTH_1"/>
    <property type="match status" value="1"/>
</dbReference>
<dbReference type="PRINTS" id="PR00039">
    <property type="entry name" value="HTHLYSR"/>
</dbReference>
<keyword evidence="2" id="KW-0805">Transcription regulation</keyword>
<keyword evidence="7" id="KW-1185">Reference proteome</keyword>
<comment type="similarity">
    <text evidence="1">Belongs to the LysR transcriptional regulatory family.</text>
</comment>
<keyword evidence="3" id="KW-0238">DNA-binding</keyword>
<sequence>MDVRQLRYFIAVAEHLNFTEAARALFVAQPAVSQQIAHLEKSLGVQLFIRSKHSVELTHAGAIFLKDAREIVKRLEESIETVQLAEEGKVGNIKIGLLSVSVRTFLPLVVRAFRKKHPSIRIHFAFYNVGEMNHKLEKDEIDLAFTLSHGLGKLGSIASKKLWTQRYCVILPHDHPLAASPSLRLEQLAQEPFVMLDRAQSPQGYDHILSLCAKRGFSPDIVSHASRIDAVMLMVDAGIGITVQTKHVHLYATPTLRLIELEGEEYEVDVVTSWKEQTTNRSVALFLEEVELWLGNTVGAL</sequence>
<protein>
    <submittedName>
        <fullName evidence="6">LysR family transcriptional regulator</fullName>
    </submittedName>
</protein>
<name>A0ABX7FLK3_BRECH</name>
<dbReference type="InterPro" id="IPR036388">
    <property type="entry name" value="WH-like_DNA-bd_sf"/>
</dbReference>
<keyword evidence="4" id="KW-0804">Transcription</keyword>
<evidence type="ECO:0000256" key="1">
    <source>
        <dbReference type="ARBA" id="ARBA00009437"/>
    </source>
</evidence>
<accession>A0ABX7FLK3</accession>
<dbReference type="Gene3D" id="3.40.190.10">
    <property type="entry name" value="Periplasmic binding protein-like II"/>
    <property type="match status" value="2"/>
</dbReference>
<dbReference type="PANTHER" id="PTHR30346:SF0">
    <property type="entry name" value="HCA OPERON TRANSCRIPTIONAL ACTIVATOR HCAR"/>
    <property type="match status" value="1"/>
</dbReference>
<evidence type="ECO:0000259" key="5">
    <source>
        <dbReference type="PROSITE" id="PS50931"/>
    </source>
</evidence>
<dbReference type="InterPro" id="IPR005119">
    <property type="entry name" value="LysR_subst-bd"/>
</dbReference>
<gene>
    <name evidence="6" type="ORF">JNE38_24965</name>
</gene>
<dbReference type="RefSeq" id="WP_203353785.1">
    <property type="nucleotide sequence ID" value="NZ_CP069127.1"/>
</dbReference>
<organism evidence="6 7">
    <name type="scientific">Brevibacillus choshinensis</name>
    <dbReference type="NCBI Taxonomy" id="54911"/>
    <lineage>
        <taxon>Bacteria</taxon>
        <taxon>Bacillati</taxon>
        <taxon>Bacillota</taxon>
        <taxon>Bacilli</taxon>
        <taxon>Bacillales</taxon>
        <taxon>Paenibacillaceae</taxon>
        <taxon>Brevibacillus</taxon>
    </lineage>
</organism>
<proteinExistence type="inferred from homology"/>
<dbReference type="InterPro" id="IPR000847">
    <property type="entry name" value="LysR_HTH_N"/>
</dbReference>
<evidence type="ECO:0000256" key="4">
    <source>
        <dbReference type="ARBA" id="ARBA00023163"/>
    </source>
</evidence>
<evidence type="ECO:0000256" key="3">
    <source>
        <dbReference type="ARBA" id="ARBA00023125"/>
    </source>
</evidence>
<dbReference type="Gene3D" id="1.10.10.10">
    <property type="entry name" value="Winged helix-like DNA-binding domain superfamily/Winged helix DNA-binding domain"/>
    <property type="match status" value="1"/>
</dbReference>
<dbReference type="Proteomes" id="UP000596248">
    <property type="component" value="Chromosome"/>
</dbReference>
<reference evidence="6 7" key="1">
    <citation type="submission" date="2021-01" db="EMBL/GenBank/DDBJ databases">
        <title>Identification of strong promoters based on the transcriptome of Brevibacillus choshinensis.</title>
        <authorList>
            <person name="Yao D."/>
            <person name="Zhang K."/>
            <person name="Wu J."/>
        </authorList>
    </citation>
    <scope>NUCLEOTIDE SEQUENCE [LARGE SCALE GENOMIC DNA]</scope>
    <source>
        <strain evidence="6 7">HPD31-SP3</strain>
    </source>
</reference>
<dbReference type="CDD" id="cd08414">
    <property type="entry name" value="PBP2_LTTR_aromatics_like"/>
    <property type="match status" value="1"/>
</dbReference>
<dbReference type="PROSITE" id="PS50931">
    <property type="entry name" value="HTH_LYSR"/>
    <property type="match status" value="1"/>
</dbReference>
<dbReference type="PANTHER" id="PTHR30346">
    <property type="entry name" value="TRANSCRIPTIONAL DUAL REGULATOR HCAR-RELATED"/>
    <property type="match status" value="1"/>
</dbReference>
<evidence type="ECO:0000256" key="2">
    <source>
        <dbReference type="ARBA" id="ARBA00023015"/>
    </source>
</evidence>
<dbReference type="EMBL" id="CP069127">
    <property type="protein sequence ID" value="QRG66720.1"/>
    <property type="molecule type" value="Genomic_DNA"/>
</dbReference>
<dbReference type="SUPFAM" id="SSF53850">
    <property type="entry name" value="Periplasmic binding protein-like II"/>
    <property type="match status" value="1"/>
</dbReference>
<dbReference type="Pfam" id="PF03466">
    <property type="entry name" value="LysR_substrate"/>
    <property type="match status" value="1"/>
</dbReference>
<dbReference type="SUPFAM" id="SSF46785">
    <property type="entry name" value="Winged helix' DNA-binding domain"/>
    <property type="match status" value="1"/>
</dbReference>
<evidence type="ECO:0000313" key="6">
    <source>
        <dbReference type="EMBL" id="QRG66720.1"/>
    </source>
</evidence>
<feature type="domain" description="HTH lysR-type" evidence="5">
    <location>
        <begin position="1"/>
        <end position="58"/>
    </location>
</feature>